<dbReference type="Gene3D" id="2.70.70.10">
    <property type="entry name" value="Glucose Permease (Domain IIA)"/>
    <property type="match status" value="1"/>
</dbReference>
<dbReference type="InterPro" id="IPR033803">
    <property type="entry name" value="CBD-like_Golvesin-Xly"/>
</dbReference>
<name>A0A4P6JUD3_KTERU</name>
<keyword evidence="1" id="KW-0472">Membrane</keyword>
<dbReference type="CDD" id="cd12797">
    <property type="entry name" value="M23_peptidase"/>
    <property type="match status" value="1"/>
</dbReference>
<dbReference type="InterPro" id="IPR016047">
    <property type="entry name" value="M23ase_b-sheet_dom"/>
</dbReference>
<dbReference type="PANTHER" id="PTHR21666:SF270">
    <property type="entry name" value="MUREIN HYDROLASE ACTIVATOR ENVC"/>
    <property type="match status" value="1"/>
</dbReference>
<feature type="transmembrane region" description="Helical" evidence="1">
    <location>
        <begin position="7"/>
        <end position="27"/>
    </location>
</feature>
<dbReference type="KEGG" id="kbs:EPA93_25940"/>
<evidence type="ECO:0000313" key="5">
    <source>
        <dbReference type="Proteomes" id="UP000290365"/>
    </source>
</evidence>
<dbReference type="Proteomes" id="UP000290365">
    <property type="component" value="Chromosome"/>
</dbReference>
<evidence type="ECO:0000313" key="4">
    <source>
        <dbReference type="EMBL" id="QBD79237.1"/>
    </source>
</evidence>
<feature type="domain" description="M23ase beta-sheet core" evidence="2">
    <location>
        <begin position="113"/>
        <end position="212"/>
    </location>
</feature>
<feature type="domain" description="Golvesin/Xly CBD-like" evidence="3">
    <location>
        <begin position="258"/>
        <end position="407"/>
    </location>
</feature>
<evidence type="ECO:0000256" key="1">
    <source>
        <dbReference type="SAM" id="Phobius"/>
    </source>
</evidence>
<evidence type="ECO:0000259" key="3">
    <source>
        <dbReference type="Pfam" id="PF25275"/>
    </source>
</evidence>
<dbReference type="OrthoDB" id="9795421at2"/>
<dbReference type="GO" id="GO:0004222">
    <property type="term" value="F:metalloendopeptidase activity"/>
    <property type="evidence" value="ECO:0007669"/>
    <property type="project" value="TreeGrafter"/>
</dbReference>
<dbReference type="EMBL" id="CP035758">
    <property type="protein sequence ID" value="QBD79237.1"/>
    <property type="molecule type" value="Genomic_DNA"/>
</dbReference>
<keyword evidence="1" id="KW-0812">Transmembrane</keyword>
<reference evidence="4 5" key="1">
    <citation type="submission" date="2019-01" db="EMBL/GenBank/DDBJ databases">
        <title>Ktedonosporobacter rubrisoli SCAWS-G2.</title>
        <authorList>
            <person name="Huang Y."/>
            <person name="Yan B."/>
        </authorList>
    </citation>
    <scope>NUCLEOTIDE SEQUENCE [LARGE SCALE GENOMIC DNA]</scope>
    <source>
        <strain evidence="4 5">SCAWS-G2</strain>
    </source>
</reference>
<dbReference type="AlphaFoldDB" id="A0A4P6JUD3"/>
<dbReference type="SUPFAM" id="SSF51261">
    <property type="entry name" value="Duplicated hybrid motif"/>
    <property type="match status" value="1"/>
</dbReference>
<proteinExistence type="predicted"/>
<keyword evidence="5" id="KW-1185">Reference proteome</keyword>
<keyword evidence="1" id="KW-1133">Transmembrane helix</keyword>
<dbReference type="Pfam" id="PF25275">
    <property type="entry name" value="Golvesin_C"/>
    <property type="match status" value="1"/>
</dbReference>
<dbReference type="RefSeq" id="WP_129890290.1">
    <property type="nucleotide sequence ID" value="NZ_CP035758.1"/>
</dbReference>
<dbReference type="InterPro" id="IPR050570">
    <property type="entry name" value="Cell_wall_metabolism_enzyme"/>
</dbReference>
<evidence type="ECO:0000259" key="2">
    <source>
        <dbReference type="Pfam" id="PF01551"/>
    </source>
</evidence>
<sequence>MRKPGFYLLLISSAILLMGIAGGWLIVSASQHSLVEQKSTTAGALTRASFHPAPFLHRPYYGKQSISQRTVSYVDHDKPWYENDGLFVRYDGKQWKDNSIYNCDGGVNCYDGHNGYDLNLWFEPVLSAAPGTVIRAGWYNPLNHNDALGLWVAIDHGNGFATAYGHLSQITVAVGDQVGTQWQIGTSGTTGSSTGPHLHMSTYYLPNWQATDPFGWTGQYADPNVVPDNYLWAADPGSSTSVPNLSGNGSAIYPGAILVDDGDDGWSSDGDWNRETAQSDIKGAMHWTATSSDDPSASATWQPNLPASGYYEIGFFVDDNHASSSWVPCTIYSTDPHHQNTELKHTVYLDESHIGTFSSPYGTVNTGAQWVSLGTYYLKKGHHGRVMVSNATGEDGEELGVDAVEFVPLSKQ</sequence>
<accession>A0A4P6JUD3</accession>
<dbReference type="InterPro" id="IPR011055">
    <property type="entry name" value="Dup_hybrid_motif"/>
</dbReference>
<dbReference type="PANTHER" id="PTHR21666">
    <property type="entry name" value="PEPTIDASE-RELATED"/>
    <property type="match status" value="1"/>
</dbReference>
<protein>
    <submittedName>
        <fullName evidence="4">Uncharacterized protein</fullName>
    </submittedName>
</protein>
<gene>
    <name evidence="4" type="ORF">EPA93_25940</name>
</gene>
<dbReference type="Pfam" id="PF01551">
    <property type="entry name" value="Peptidase_M23"/>
    <property type="match status" value="1"/>
</dbReference>
<organism evidence="4 5">
    <name type="scientific">Ktedonosporobacter rubrisoli</name>
    <dbReference type="NCBI Taxonomy" id="2509675"/>
    <lineage>
        <taxon>Bacteria</taxon>
        <taxon>Bacillati</taxon>
        <taxon>Chloroflexota</taxon>
        <taxon>Ktedonobacteria</taxon>
        <taxon>Ktedonobacterales</taxon>
        <taxon>Ktedonosporobacteraceae</taxon>
        <taxon>Ktedonosporobacter</taxon>
    </lineage>
</organism>